<name>A0AAW1N231_POPJA</name>
<keyword evidence="10 12" id="KW-0739">Sodium transport</keyword>
<sequence>MAFFHWRNSLNSPKQVLKLVAVTICLCIASYQLSECFSKLLRPPISTRYSFSLNDTLEFPAVTICRTPPYKCFSLNDTLEFPAVTICRTPPYKSNFYEKYGLSADGPTKSSSWTNFRFHNYTMKQFFDEATYSFNEVIPFFGFDTLDTNAEVSSFYLLHFGRCFTLTPKNLTTEWDSTGYFLYLAHSDLVKTLNDQGVSISGFHVYIHDRKEVFTGNGDKVDSFLDYLYGETFEDIKLNLKISVYQQISTKESYCNDSCDYSLSRCQLKCLQGMITEQVGCSTPWLPNPNLQDCQNYNDTRLLMAAYDTFKRVDYLKECACPQACNIKIYNHYIHSIKDITRSSCEMTIKFNSNLVTTMKEVLGYDWNLFLSDLGGSLGFLLGISVLGLVNMFEETVNILLCKRNDRKGGNGSIPEKIENVGKGDENSSQNEHEDGMRIYFKQKKMFEDDVSSTKMGCVFISSRRRCLRMMFRKIILVLIIWIIAFERRLLGLSFTCLD</sequence>
<evidence type="ECO:0000256" key="7">
    <source>
        <dbReference type="ARBA" id="ARBA00023053"/>
    </source>
</evidence>
<comment type="similarity">
    <text evidence="2 12">Belongs to the amiloride-sensitive sodium channel (TC 1.A.6) family.</text>
</comment>
<dbReference type="Gene3D" id="1.10.287.820">
    <property type="entry name" value="Acid-sensing ion channel domain"/>
    <property type="match status" value="1"/>
</dbReference>
<dbReference type="Pfam" id="PF00858">
    <property type="entry name" value="ASC"/>
    <property type="match status" value="1"/>
</dbReference>
<proteinExistence type="inferred from homology"/>
<dbReference type="InterPro" id="IPR001873">
    <property type="entry name" value="ENaC"/>
</dbReference>
<keyword evidence="9 14" id="KW-0472">Membrane</keyword>
<keyword evidence="3 12" id="KW-0813">Transport</keyword>
<evidence type="ECO:0000256" key="11">
    <source>
        <dbReference type="ARBA" id="ARBA00023303"/>
    </source>
</evidence>
<evidence type="ECO:0000256" key="2">
    <source>
        <dbReference type="ARBA" id="ARBA00007193"/>
    </source>
</evidence>
<keyword evidence="7" id="KW-0915">Sodium</keyword>
<dbReference type="PANTHER" id="PTHR11690:SF248">
    <property type="entry name" value="PICKPOCKET 17, ISOFORM A"/>
    <property type="match status" value="1"/>
</dbReference>
<comment type="caution">
    <text evidence="15">The sequence shown here is derived from an EMBL/GenBank/DDBJ whole genome shotgun (WGS) entry which is preliminary data.</text>
</comment>
<keyword evidence="11 12" id="KW-0407">Ion channel</keyword>
<evidence type="ECO:0000313" key="16">
    <source>
        <dbReference type="Proteomes" id="UP001458880"/>
    </source>
</evidence>
<dbReference type="GO" id="GO:0005886">
    <property type="term" value="C:plasma membrane"/>
    <property type="evidence" value="ECO:0007669"/>
    <property type="project" value="TreeGrafter"/>
</dbReference>
<feature type="compositionally biased region" description="Basic and acidic residues" evidence="13">
    <location>
        <begin position="416"/>
        <end position="432"/>
    </location>
</feature>
<evidence type="ECO:0000256" key="13">
    <source>
        <dbReference type="SAM" id="MobiDB-lite"/>
    </source>
</evidence>
<keyword evidence="6 14" id="KW-1133">Transmembrane helix</keyword>
<dbReference type="PRINTS" id="PR01078">
    <property type="entry name" value="AMINACHANNEL"/>
</dbReference>
<dbReference type="GO" id="GO:0015280">
    <property type="term" value="F:ligand-gated sodium channel activity"/>
    <property type="evidence" value="ECO:0007669"/>
    <property type="project" value="TreeGrafter"/>
</dbReference>
<evidence type="ECO:0000256" key="8">
    <source>
        <dbReference type="ARBA" id="ARBA00023065"/>
    </source>
</evidence>
<dbReference type="PANTHER" id="PTHR11690">
    <property type="entry name" value="AMILORIDE-SENSITIVE SODIUM CHANNEL-RELATED"/>
    <property type="match status" value="1"/>
</dbReference>
<organism evidence="15 16">
    <name type="scientific">Popillia japonica</name>
    <name type="common">Japanese beetle</name>
    <dbReference type="NCBI Taxonomy" id="7064"/>
    <lineage>
        <taxon>Eukaryota</taxon>
        <taxon>Metazoa</taxon>
        <taxon>Ecdysozoa</taxon>
        <taxon>Arthropoda</taxon>
        <taxon>Hexapoda</taxon>
        <taxon>Insecta</taxon>
        <taxon>Pterygota</taxon>
        <taxon>Neoptera</taxon>
        <taxon>Endopterygota</taxon>
        <taxon>Coleoptera</taxon>
        <taxon>Polyphaga</taxon>
        <taxon>Scarabaeiformia</taxon>
        <taxon>Scarabaeidae</taxon>
        <taxon>Rutelinae</taxon>
        <taxon>Popillia</taxon>
    </lineage>
</organism>
<dbReference type="EMBL" id="JASPKY010000018">
    <property type="protein sequence ID" value="KAK9752695.1"/>
    <property type="molecule type" value="Genomic_DNA"/>
</dbReference>
<evidence type="ECO:0000256" key="5">
    <source>
        <dbReference type="ARBA" id="ARBA00022692"/>
    </source>
</evidence>
<keyword evidence="16" id="KW-1185">Reference proteome</keyword>
<evidence type="ECO:0000256" key="9">
    <source>
        <dbReference type="ARBA" id="ARBA00023136"/>
    </source>
</evidence>
<protein>
    <submittedName>
        <fullName evidence="15">Amiloride-sensitive sodium channel</fullName>
    </submittedName>
</protein>
<reference evidence="15 16" key="1">
    <citation type="journal article" date="2024" name="BMC Genomics">
        <title>De novo assembly and annotation of Popillia japonica's genome with initial clues to its potential as an invasive pest.</title>
        <authorList>
            <person name="Cucini C."/>
            <person name="Boschi S."/>
            <person name="Funari R."/>
            <person name="Cardaioli E."/>
            <person name="Iannotti N."/>
            <person name="Marturano G."/>
            <person name="Paoli F."/>
            <person name="Bruttini M."/>
            <person name="Carapelli A."/>
            <person name="Frati F."/>
            <person name="Nardi F."/>
        </authorList>
    </citation>
    <scope>NUCLEOTIDE SEQUENCE [LARGE SCALE GENOMIC DNA]</scope>
    <source>
        <strain evidence="15">DMR45628</strain>
    </source>
</reference>
<evidence type="ECO:0000256" key="14">
    <source>
        <dbReference type="SAM" id="Phobius"/>
    </source>
</evidence>
<accession>A0AAW1N231</accession>
<keyword evidence="5 12" id="KW-0812">Transmembrane</keyword>
<evidence type="ECO:0000256" key="12">
    <source>
        <dbReference type="RuleBase" id="RU000679"/>
    </source>
</evidence>
<feature type="region of interest" description="Disordered" evidence="13">
    <location>
        <begin position="412"/>
        <end position="432"/>
    </location>
</feature>
<evidence type="ECO:0000313" key="15">
    <source>
        <dbReference type="EMBL" id="KAK9752695.1"/>
    </source>
</evidence>
<dbReference type="Gene3D" id="1.10.287.770">
    <property type="entry name" value="YojJ-like"/>
    <property type="match status" value="1"/>
</dbReference>
<gene>
    <name evidence="15" type="ORF">QE152_g4011</name>
</gene>
<dbReference type="Proteomes" id="UP001458880">
    <property type="component" value="Unassembled WGS sequence"/>
</dbReference>
<evidence type="ECO:0000256" key="4">
    <source>
        <dbReference type="ARBA" id="ARBA00022461"/>
    </source>
</evidence>
<feature type="transmembrane region" description="Helical" evidence="14">
    <location>
        <begin position="471"/>
        <end position="491"/>
    </location>
</feature>
<evidence type="ECO:0000256" key="1">
    <source>
        <dbReference type="ARBA" id="ARBA00004141"/>
    </source>
</evidence>
<keyword evidence="8 12" id="KW-0406">Ion transport</keyword>
<evidence type="ECO:0000256" key="10">
    <source>
        <dbReference type="ARBA" id="ARBA00023201"/>
    </source>
</evidence>
<keyword evidence="4 12" id="KW-0894">Sodium channel</keyword>
<comment type="subcellular location">
    <subcellularLocation>
        <location evidence="1">Membrane</location>
        <topology evidence="1">Multi-pass membrane protein</topology>
    </subcellularLocation>
</comment>
<evidence type="ECO:0000256" key="6">
    <source>
        <dbReference type="ARBA" id="ARBA00022989"/>
    </source>
</evidence>
<dbReference type="AlphaFoldDB" id="A0AAW1N231"/>
<evidence type="ECO:0000256" key="3">
    <source>
        <dbReference type="ARBA" id="ARBA00022448"/>
    </source>
</evidence>
<feature type="transmembrane region" description="Helical" evidence="14">
    <location>
        <begin position="367"/>
        <end position="390"/>
    </location>
</feature>